<dbReference type="InterPro" id="IPR027417">
    <property type="entry name" value="P-loop_NTPase"/>
</dbReference>
<evidence type="ECO:0000313" key="3">
    <source>
        <dbReference type="Proteomes" id="UP000186953"/>
    </source>
</evidence>
<keyword evidence="2" id="KW-0378">Hydrolase</keyword>
<keyword evidence="2" id="KW-0347">Helicase</keyword>
<keyword evidence="3" id="KW-1185">Reference proteome</keyword>
<dbReference type="InterPro" id="IPR049468">
    <property type="entry name" value="Restrct_endonuc-II-like_dom"/>
</dbReference>
<evidence type="ECO:0000259" key="1">
    <source>
        <dbReference type="SMART" id="SM00952"/>
    </source>
</evidence>
<dbReference type="InterPro" id="IPR001437">
    <property type="entry name" value="Tscrpt_elong_fac_GreA/B_C"/>
</dbReference>
<dbReference type="Gene3D" id="3.40.960.10">
    <property type="entry name" value="VSR Endonuclease"/>
    <property type="match status" value="1"/>
</dbReference>
<dbReference type="SUPFAM" id="SSF54534">
    <property type="entry name" value="FKBP-like"/>
    <property type="match status" value="1"/>
</dbReference>
<accession>A0A1N6ZK41</accession>
<dbReference type="Gene3D" id="3.40.50.300">
    <property type="entry name" value="P-loop containing nucleotide triphosphate hydrolases"/>
    <property type="match status" value="3"/>
</dbReference>
<reference evidence="3" key="1">
    <citation type="submission" date="2017-01" db="EMBL/GenBank/DDBJ databases">
        <authorList>
            <person name="Varghese N."/>
            <person name="Submissions S."/>
        </authorList>
    </citation>
    <scope>NUCLEOTIDE SEQUENCE [LARGE SCALE GENOMIC DNA]</scope>
    <source>
        <strain evidence="3">DSM 15366</strain>
    </source>
</reference>
<dbReference type="Gene3D" id="3.10.50.30">
    <property type="entry name" value="Transcription elongation factor, GreA/GreB, C-terminal domain"/>
    <property type="match status" value="1"/>
</dbReference>
<protein>
    <submittedName>
        <fullName evidence="2">Superfamily I DNA and/or RNA helicase</fullName>
    </submittedName>
</protein>
<dbReference type="GO" id="GO:0032784">
    <property type="term" value="P:regulation of DNA-templated transcription elongation"/>
    <property type="evidence" value="ECO:0007669"/>
    <property type="project" value="InterPro"/>
</dbReference>
<dbReference type="STRING" id="228959.SAMN05421797_10914"/>
<dbReference type="InterPro" id="IPR041679">
    <property type="entry name" value="DNA2/NAM7-like_C"/>
</dbReference>
<feature type="domain" description="RAP" evidence="1">
    <location>
        <begin position="1415"/>
        <end position="1472"/>
    </location>
</feature>
<evidence type="ECO:0000313" key="2">
    <source>
        <dbReference type="EMBL" id="SIR27106.1"/>
    </source>
</evidence>
<dbReference type="RefSeq" id="WP_076550625.1">
    <property type="nucleotide sequence ID" value="NZ_FTMA01000009.1"/>
</dbReference>
<keyword evidence="2" id="KW-0547">Nucleotide-binding</keyword>
<sequence>MQITEKLLLELQNRLKVGNRRGVHLNAIPARSRYKFDLTRLSHIEENLPINFINALLTDQPLKFKISWKDNVPDLNSLFEEDQAQLVKITKSFENLINQTDAIESEKGINTFGFGYPILARRDQSDNKLTVAPILIWSLRIRRTKEFNTWEILRGEDDPIYINEVLINHLQSDSKIEIEQISSEFLDDGLIDKDELLDICVNLITSINSKTPNDLRDTFEKKIQEVKPIPSKKHYEKLPLNSNNSFIDFGGLFSIFEVQKQNIIHDYGNLLDLEGTDIDLSDMDEHTFQPISSVETDPSQQSILHSLESSRNILIQGPPGTGKSQSLTAVLVNALENKKKTIVVCEKRTALEVLHNSLNEKGLNYQCVLLKDIVKDRRAAVDSVRDRVDNSSYKRYRYNHSKETLDNIIEQSKGFIDSINKKHKKLSEKIVGNKNWTHTVGWLLSELKNTSEPYNLDLKNKEFTYESSELNEFLEIIRKAQNLYSDYKPHRALSIFNSQKYLGNNPFSIEQEIKSDFEKYRSDLAEIQEKVSKYHESYFDIRKNEIADQIEEYGVLVGQINKTYPDIDLLISNIKKNHLRIRKEDFDNQIKIIEKETSEVKNLYKEFSDNQTLLNEEELNSFSFKLKSVFSKNLKELKKASQTITNKVSKIESLLFECNDLNNYQFNSNLTEKKRDFYNFLEYLEDTKSSFSNINDNELKSLKLETFLDGEINSQSCITEIGLNVNSKQISTTYKGFLKQSQNDLINIEKKILNEFNDLSKFSNKAKDLKSLNFSSSLNLRKNELLNLEDSFSKMADELILKLNEETKNIDVLNDIEPIYRTESLVNAQKAIGSLKAKFDQHNWTRKKISFKTEKEFYEKFNNLFESYDNFYENEEDLFSIEFKWFQYYNSLSKLHQNVIDELKNKDDWKKTFLIYYLNSMLVNSADMDLPTDDNDHIELGKSLSEIEREQIKYIREYWFSKQIDATRQFDQQNSNLSVENLYNKRSSNRHKRLSLRQIVKFDIDLFTTMFPIILTTPDVCSNLFKGKNQYFDIVMFDEASQLKLEDNLPALLKGKQIVIAGDEHQMPPSNYFSKIFDGDIEDEDDFEDEDEIRVDRDNILLSCESLLDFASELSFEKKHLDFHYRSRHPYLIDFSNYAFYNQRLKPLPNEFDYVPIKYIPTNGTYSDHTNDTEAETILSIIDKNISRLPNGKYPTVGIATFNIAQRNLIKSKIIERRKFDRYSDFNEKILELEENGLFVKNLENIQGDERDVIILSTTYGYTKDGKFAQRFGPINHKKGYKLLNVIVTRAKYKVYVCSSIPEEVFLNYREHLRIEGSNNRRAAFFSYLAYCKAVSEQDDESRLAVLNALAENSIKSETIDILNEDLESPFEEEVYQALAEHFSEDKIIPQLQFAGFRIDMVYDTKHIGLPKIAIECDGAAYHSSREAYLHDRHRQKILEGHGFVFHRIWSTNWWRNPKKETENLVNFIKSIENSNPSIFEDKSNTGKAFTDNIIVAKNEIVRESPITETALEETIKAISKPKNDQTELFKDEIKLNSKVKVKYLNNGKDIKVHLIDSQVSVNQKTNGVQKINIKSPLGVSLLGKVKGETVKIGNLDNYVEILEILN</sequence>
<dbReference type="Proteomes" id="UP000186953">
    <property type="component" value="Unassembled WGS sequence"/>
</dbReference>
<dbReference type="Pfam" id="PF13086">
    <property type="entry name" value="AAA_11"/>
    <property type="match status" value="2"/>
</dbReference>
<organism evidence="2 3">
    <name type="scientific">Maribacter ulvicola</name>
    <dbReference type="NCBI Taxonomy" id="228959"/>
    <lineage>
        <taxon>Bacteria</taxon>
        <taxon>Pseudomonadati</taxon>
        <taxon>Bacteroidota</taxon>
        <taxon>Flavobacteriia</taxon>
        <taxon>Flavobacteriales</taxon>
        <taxon>Flavobacteriaceae</taxon>
        <taxon>Maribacter</taxon>
    </lineage>
</organism>
<dbReference type="SMART" id="SM00952">
    <property type="entry name" value="RAP"/>
    <property type="match status" value="1"/>
</dbReference>
<dbReference type="PANTHER" id="PTHR10887:SF495">
    <property type="entry name" value="HELICASE SENATAXIN ISOFORM X1-RELATED"/>
    <property type="match status" value="1"/>
</dbReference>
<dbReference type="InterPro" id="IPR013584">
    <property type="entry name" value="RAP"/>
</dbReference>
<dbReference type="CDD" id="cd18808">
    <property type="entry name" value="SF1_C_Upf1"/>
    <property type="match status" value="1"/>
</dbReference>
<dbReference type="InterPro" id="IPR045055">
    <property type="entry name" value="DNA2/NAM7-like"/>
</dbReference>
<dbReference type="OrthoDB" id="9757917at2"/>
<dbReference type="EMBL" id="FTMA01000009">
    <property type="protein sequence ID" value="SIR27106.1"/>
    <property type="molecule type" value="Genomic_DNA"/>
</dbReference>
<dbReference type="SUPFAM" id="SSF52980">
    <property type="entry name" value="Restriction endonuclease-like"/>
    <property type="match status" value="1"/>
</dbReference>
<dbReference type="GO" id="GO:0003677">
    <property type="term" value="F:DNA binding"/>
    <property type="evidence" value="ECO:0007669"/>
    <property type="project" value="InterPro"/>
</dbReference>
<dbReference type="GO" id="GO:0004386">
    <property type="term" value="F:helicase activity"/>
    <property type="evidence" value="ECO:0007669"/>
    <property type="project" value="UniProtKB-KW"/>
</dbReference>
<dbReference type="Pfam" id="PF13087">
    <property type="entry name" value="AAA_12"/>
    <property type="match status" value="1"/>
</dbReference>
<keyword evidence="2" id="KW-0067">ATP-binding</keyword>
<dbReference type="InterPro" id="IPR011335">
    <property type="entry name" value="Restrct_endonuc-II-like"/>
</dbReference>
<dbReference type="InterPro" id="IPR047187">
    <property type="entry name" value="SF1_C_Upf1"/>
</dbReference>
<dbReference type="SUPFAM" id="SSF52540">
    <property type="entry name" value="P-loop containing nucleoside triphosphate hydrolases"/>
    <property type="match status" value="1"/>
</dbReference>
<dbReference type="Pfam" id="PF18741">
    <property type="entry name" value="MTES_1575"/>
    <property type="match status" value="1"/>
</dbReference>
<dbReference type="InterPro" id="IPR036953">
    <property type="entry name" value="GreA/GreB_C_sf"/>
</dbReference>
<dbReference type="Pfam" id="PF01272">
    <property type="entry name" value="GreA_GreB"/>
    <property type="match status" value="1"/>
</dbReference>
<proteinExistence type="predicted"/>
<gene>
    <name evidence="2" type="ORF">SAMN05421797_10914</name>
</gene>
<name>A0A1N6ZK41_9FLAO</name>
<dbReference type="InterPro" id="IPR041677">
    <property type="entry name" value="DNA2/NAM7_AAA_11"/>
</dbReference>
<dbReference type="PANTHER" id="PTHR10887">
    <property type="entry name" value="DNA2/NAM7 HELICASE FAMILY"/>
    <property type="match status" value="1"/>
</dbReference>